<protein>
    <submittedName>
        <fullName evidence="1">Uncharacterized protein</fullName>
    </submittedName>
</protein>
<dbReference type="EMBL" id="LXQA010643002">
    <property type="protein sequence ID" value="MCI63758.1"/>
    <property type="molecule type" value="Genomic_DNA"/>
</dbReference>
<organism evidence="1 2">
    <name type="scientific">Trifolium medium</name>
    <dbReference type="NCBI Taxonomy" id="97028"/>
    <lineage>
        <taxon>Eukaryota</taxon>
        <taxon>Viridiplantae</taxon>
        <taxon>Streptophyta</taxon>
        <taxon>Embryophyta</taxon>
        <taxon>Tracheophyta</taxon>
        <taxon>Spermatophyta</taxon>
        <taxon>Magnoliopsida</taxon>
        <taxon>eudicotyledons</taxon>
        <taxon>Gunneridae</taxon>
        <taxon>Pentapetalae</taxon>
        <taxon>rosids</taxon>
        <taxon>fabids</taxon>
        <taxon>Fabales</taxon>
        <taxon>Fabaceae</taxon>
        <taxon>Papilionoideae</taxon>
        <taxon>50 kb inversion clade</taxon>
        <taxon>NPAAA clade</taxon>
        <taxon>Hologalegina</taxon>
        <taxon>IRL clade</taxon>
        <taxon>Trifolieae</taxon>
        <taxon>Trifolium</taxon>
    </lineage>
</organism>
<reference evidence="1 2" key="1">
    <citation type="journal article" date="2018" name="Front. Plant Sci.">
        <title>Red Clover (Trifolium pratense) and Zigzag Clover (T. medium) - A Picture of Genomic Similarities and Differences.</title>
        <authorList>
            <person name="Dluhosova J."/>
            <person name="Istvanek J."/>
            <person name="Nedelnik J."/>
            <person name="Repkova J."/>
        </authorList>
    </citation>
    <scope>NUCLEOTIDE SEQUENCE [LARGE SCALE GENOMIC DNA]</scope>
    <source>
        <strain evidence="2">cv. 10/8</strain>
        <tissue evidence="1">Leaf</tissue>
    </source>
</reference>
<feature type="non-terminal residue" evidence="1">
    <location>
        <position position="52"/>
    </location>
</feature>
<comment type="caution">
    <text evidence="1">The sequence shown here is derived from an EMBL/GenBank/DDBJ whole genome shotgun (WGS) entry which is preliminary data.</text>
</comment>
<dbReference type="AlphaFoldDB" id="A0A392TS59"/>
<evidence type="ECO:0000313" key="2">
    <source>
        <dbReference type="Proteomes" id="UP000265520"/>
    </source>
</evidence>
<dbReference type="Proteomes" id="UP000265520">
    <property type="component" value="Unassembled WGS sequence"/>
</dbReference>
<sequence length="52" mass="5253">MTPLSSAPTDVRTTALVQDATTIIKVATEGADSAMVLGLMVPLGPLNRGSSP</sequence>
<name>A0A392TS59_9FABA</name>
<keyword evidence="2" id="KW-1185">Reference proteome</keyword>
<proteinExistence type="predicted"/>
<accession>A0A392TS59</accession>
<evidence type="ECO:0000313" key="1">
    <source>
        <dbReference type="EMBL" id="MCI63758.1"/>
    </source>
</evidence>